<dbReference type="NCBIfam" id="NF010039">
    <property type="entry name" value="PRK13515.1"/>
    <property type="match status" value="1"/>
</dbReference>
<dbReference type="EMBL" id="UIHC01000002">
    <property type="protein sequence ID" value="SUZ30642.1"/>
    <property type="molecule type" value="Genomic_DNA"/>
</dbReference>
<dbReference type="Pfam" id="PF04107">
    <property type="entry name" value="GCS2"/>
    <property type="match status" value="1"/>
</dbReference>
<dbReference type="Gene3D" id="3.30.590.20">
    <property type="match status" value="1"/>
</dbReference>
<evidence type="ECO:0000256" key="2">
    <source>
        <dbReference type="ARBA" id="ARBA00022741"/>
    </source>
</evidence>
<evidence type="ECO:0000313" key="6">
    <source>
        <dbReference type="Proteomes" id="UP000272908"/>
    </source>
</evidence>
<dbReference type="PANTHER" id="PTHR36510">
    <property type="entry name" value="GLUTAMATE--CYSTEINE LIGASE 2-RELATED"/>
    <property type="match status" value="1"/>
</dbReference>
<dbReference type="AlphaFoldDB" id="A0A3B0M3C1"/>
<keyword evidence="6" id="KW-1185">Reference proteome</keyword>
<evidence type="ECO:0000256" key="1">
    <source>
        <dbReference type="ARBA" id="ARBA00022598"/>
    </source>
</evidence>
<sequence>MTGMDTPEYTLGIEEEYLLVNAETCALADVPDALMRDCAQALGDQVSPEFLACQIEVGTGVCANIAEARADLGNLRRTIATCAAEYGLAPLAVSCHPFADWQSRKHTEKQRYNDLARDLGGVVRRMLICGTHVHVGLPDDDLRMDVMRQFSYFLPHLLALSTSSPFWGGQDTGLNSYRLSVFDNLPRTGLPPDFSAYAEYRRSVDMLIAAGLIEDTLKIWWDIRPSARFPTLESRICDVMPIMEHTLTIAAMVQAITRMLVELRRRNQRWRIYDRFLIAENRWRAQRYGPREGLLDIGLGALVPMADLVTELIELLDADAMGLGCLNELRGAQDIVAHGTSAERQRAVFAQATDDGADTQEALRAVVRSLMAEFAQGLDQSRITEISRP</sequence>
<name>A0A3B0M3C1_9RHOB</name>
<dbReference type="Proteomes" id="UP000272908">
    <property type="component" value="Unassembled WGS sequence"/>
</dbReference>
<evidence type="ECO:0000313" key="5">
    <source>
        <dbReference type="EMBL" id="SUZ30642.1"/>
    </source>
</evidence>
<dbReference type="EC" id="6.3.2.2" evidence="4"/>
<protein>
    <recommendedName>
        <fullName evidence="4">Putative glutamate--cysteine ligase 2</fullName>
        <ecNumber evidence="4">6.3.2.2</ecNumber>
    </recommendedName>
    <alternativeName>
        <fullName evidence="4">Gamma-glutamylcysteine synthetase 2</fullName>
        <shortName evidence="4">GCS 2</shortName>
        <shortName evidence="4">Gamma-GCS 2</shortName>
    </alternativeName>
</protein>
<dbReference type="SUPFAM" id="SSF55931">
    <property type="entry name" value="Glutamine synthetase/guanido kinase"/>
    <property type="match status" value="1"/>
</dbReference>
<comment type="catalytic activity">
    <reaction evidence="4">
        <text>L-cysteine + L-glutamate + ATP = gamma-L-glutamyl-L-cysteine + ADP + phosphate + H(+)</text>
        <dbReference type="Rhea" id="RHEA:13285"/>
        <dbReference type="ChEBI" id="CHEBI:15378"/>
        <dbReference type="ChEBI" id="CHEBI:29985"/>
        <dbReference type="ChEBI" id="CHEBI:30616"/>
        <dbReference type="ChEBI" id="CHEBI:35235"/>
        <dbReference type="ChEBI" id="CHEBI:43474"/>
        <dbReference type="ChEBI" id="CHEBI:58173"/>
        <dbReference type="ChEBI" id="CHEBI:456216"/>
        <dbReference type="EC" id="6.3.2.2"/>
    </reaction>
</comment>
<dbReference type="GO" id="GO:0004357">
    <property type="term" value="F:glutamate-cysteine ligase activity"/>
    <property type="evidence" value="ECO:0007669"/>
    <property type="project" value="UniProtKB-EC"/>
</dbReference>
<dbReference type="NCBIfam" id="TIGR02050">
    <property type="entry name" value="gshA_cyan_rel"/>
    <property type="match status" value="1"/>
</dbReference>
<reference evidence="6" key="1">
    <citation type="submission" date="2018-08" db="EMBL/GenBank/DDBJ databases">
        <authorList>
            <person name="Rodrigo-Torres L."/>
            <person name="Arahal R. D."/>
            <person name="Lucena T."/>
        </authorList>
    </citation>
    <scope>NUCLEOTIDE SEQUENCE [LARGE SCALE GENOMIC DNA]</scope>
    <source>
        <strain evidence="6">CECT 7235</strain>
    </source>
</reference>
<accession>A0A3B0M3C1</accession>
<keyword evidence="2 4" id="KW-0547">Nucleotide-binding</keyword>
<dbReference type="InterPro" id="IPR014746">
    <property type="entry name" value="Gln_synth/guanido_kin_cat_dom"/>
</dbReference>
<dbReference type="PANTHER" id="PTHR36510:SF1">
    <property type="entry name" value="GLUTAMATE--CYSTEINE LIGASE 2-RELATED"/>
    <property type="match status" value="1"/>
</dbReference>
<dbReference type="GO" id="GO:0005524">
    <property type="term" value="F:ATP binding"/>
    <property type="evidence" value="ECO:0007669"/>
    <property type="project" value="UniProtKB-KW"/>
</dbReference>
<dbReference type="InterPro" id="IPR050141">
    <property type="entry name" value="GCL_type2/YbdK_subfam"/>
</dbReference>
<keyword evidence="1 4" id="KW-0436">Ligase</keyword>
<dbReference type="HAMAP" id="MF_01609">
    <property type="entry name" value="Glu_cys_ligase_2"/>
    <property type="match status" value="1"/>
</dbReference>
<comment type="function">
    <text evidence="4">ATP-dependent carboxylate-amine ligase which exhibits weak glutamate--cysteine ligase activity.</text>
</comment>
<dbReference type="InterPro" id="IPR006336">
    <property type="entry name" value="GCS2"/>
</dbReference>
<dbReference type="GO" id="GO:0042398">
    <property type="term" value="P:modified amino acid biosynthetic process"/>
    <property type="evidence" value="ECO:0007669"/>
    <property type="project" value="InterPro"/>
</dbReference>
<comment type="similarity">
    <text evidence="4">Belongs to the glutamate--cysteine ligase type 2 family. YbdK subfamily.</text>
</comment>
<gene>
    <name evidence="5" type="ORF">ROE7235_00368</name>
</gene>
<keyword evidence="3 4" id="KW-0067">ATP-binding</keyword>
<dbReference type="InterPro" id="IPR011793">
    <property type="entry name" value="YbdK"/>
</dbReference>
<organism evidence="5 6">
    <name type="scientific">Roseinatronobacter ekhonensis</name>
    <dbReference type="NCBI Taxonomy" id="254356"/>
    <lineage>
        <taxon>Bacteria</taxon>
        <taxon>Pseudomonadati</taxon>
        <taxon>Pseudomonadota</taxon>
        <taxon>Alphaproteobacteria</taxon>
        <taxon>Rhodobacterales</taxon>
        <taxon>Paracoccaceae</taxon>
        <taxon>Roseinatronobacter</taxon>
    </lineage>
</organism>
<proteinExistence type="inferred from homology"/>
<evidence type="ECO:0000256" key="3">
    <source>
        <dbReference type="ARBA" id="ARBA00022840"/>
    </source>
</evidence>
<evidence type="ECO:0000256" key="4">
    <source>
        <dbReference type="HAMAP-Rule" id="MF_01609"/>
    </source>
</evidence>